<dbReference type="PIRSF" id="PIRSF017082">
    <property type="entry name" value="YflP"/>
    <property type="match status" value="1"/>
</dbReference>
<dbReference type="InterPro" id="IPR042100">
    <property type="entry name" value="Bug_dom1"/>
</dbReference>
<dbReference type="Proteomes" id="UP000295110">
    <property type="component" value="Unassembled WGS sequence"/>
</dbReference>
<evidence type="ECO:0000313" key="3">
    <source>
        <dbReference type="Proteomes" id="UP000295110"/>
    </source>
</evidence>
<gene>
    <name evidence="2" type="ORF">EV671_103073</name>
</gene>
<reference evidence="2 3" key="1">
    <citation type="submission" date="2019-03" db="EMBL/GenBank/DDBJ databases">
        <title>Genomic Encyclopedia of Type Strains, Phase IV (KMG-IV): sequencing the most valuable type-strain genomes for metagenomic binning, comparative biology and taxonomic classification.</title>
        <authorList>
            <person name="Goeker M."/>
        </authorList>
    </citation>
    <scope>NUCLEOTIDE SEQUENCE [LARGE SCALE GENOMIC DNA]</scope>
    <source>
        <strain evidence="2 3">DSM 654</strain>
    </source>
</reference>
<sequence length="323" mass="34204">MGLSLVPDNRRRAILGAALAFTATGGWPQPTTAPLHLLIGAAPGSAMDISGRQIAEAFTAQTGQFVVVDNRPSAGGVLALDVVRRAPPDGQTLGFVYAMQMTAAPALFQSLPYDPMRDFTHVAILFVGVQVLVVPASLPIHTWAELISLAHERPQGLRYGTAGVGSPQHLSMELMRRSTGTKLLHIPYRGPAAVQATLVGEVDMTLEGLALLLPYIRAGRLRPIAVGGSRRLDVMPQVPTFNELGVPGVGEIWVGLVAPPGLPATKRASLQAAMARAVLALKADYVSIGRVVEPGTGDAMSETIRQETPVWRELIRSAGIKAE</sequence>
<dbReference type="Gene3D" id="3.40.190.150">
    <property type="entry name" value="Bordetella uptake gene, domain 1"/>
    <property type="match status" value="1"/>
</dbReference>
<comment type="similarity">
    <text evidence="1">Belongs to the UPF0065 (bug) family.</text>
</comment>
<dbReference type="PANTHER" id="PTHR42928">
    <property type="entry name" value="TRICARBOXYLATE-BINDING PROTEIN"/>
    <property type="match status" value="1"/>
</dbReference>
<organism evidence="2 3">
    <name type="scientific">Roseateles saccharophilus</name>
    <name type="common">Pseudomonas saccharophila</name>
    <dbReference type="NCBI Taxonomy" id="304"/>
    <lineage>
        <taxon>Bacteria</taxon>
        <taxon>Pseudomonadati</taxon>
        <taxon>Pseudomonadota</taxon>
        <taxon>Betaproteobacteria</taxon>
        <taxon>Burkholderiales</taxon>
        <taxon>Sphaerotilaceae</taxon>
        <taxon>Roseateles</taxon>
    </lineage>
</organism>
<protein>
    <submittedName>
        <fullName evidence="2">Tripartite-type tricarboxylate transporter receptor subunit TctC</fullName>
    </submittedName>
</protein>
<evidence type="ECO:0000313" key="2">
    <source>
        <dbReference type="EMBL" id="TCU90722.1"/>
    </source>
</evidence>
<keyword evidence="3" id="KW-1185">Reference proteome</keyword>
<keyword evidence="2" id="KW-0675">Receptor</keyword>
<name>A0A4R3UIY8_ROSSA</name>
<dbReference type="RefSeq" id="WP_132575138.1">
    <property type="nucleotide sequence ID" value="NZ_CBCSGL010000033.1"/>
</dbReference>
<dbReference type="OrthoDB" id="3239593at2"/>
<proteinExistence type="inferred from homology"/>
<dbReference type="Pfam" id="PF03401">
    <property type="entry name" value="TctC"/>
    <property type="match status" value="1"/>
</dbReference>
<dbReference type="EMBL" id="SMBU01000030">
    <property type="protein sequence ID" value="TCU90722.1"/>
    <property type="molecule type" value="Genomic_DNA"/>
</dbReference>
<dbReference type="Gene3D" id="3.40.190.10">
    <property type="entry name" value="Periplasmic binding protein-like II"/>
    <property type="match status" value="1"/>
</dbReference>
<dbReference type="CDD" id="cd07012">
    <property type="entry name" value="PBP2_Bug_TTT"/>
    <property type="match status" value="1"/>
</dbReference>
<evidence type="ECO:0000256" key="1">
    <source>
        <dbReference type="ARBA" id="ARBA00006987"/>
    </source>
</evidence>
<accession>A0A4R3UIY8</accession>
<dbReference type="AlphaFoldDB" id="A0A4R3UIY8"/>
<dbReference type="PANTHER" id="PTHR42928:SF5">
    <property type="entry name" value="BLR1237 PROTEIN"/>
    <property type="match status" value="1"/>
</dbReference>
<dbReference type="InterPro" id="IPR005064">
    <property type="entry name" value="BUG"/>
</dbReference>
<comment type="caution">
    <text evidence="2">The sequence shown here is derived from an EMBL/GenBank/DDBJ whole genome shotgun (WGS) entry which is preliminary data.</text>
</comment>
<dbReference type="SUPFAM" id="SSF53850">
    <property type="entry name" value="Periplasmic binding protein-like II"/>
    <property type="match status" value="1"/>
</dbReference>